<sequence>MLVICAVESGKYKVLDCDVIGIIILTVRDRGQQFYRCANMRGIIISQDQGAYLISGDDGRRYQFATWDWLGKNPPRISDSVDFVCEGDSVHSVYPLLSQDSEPSKPMLAMICWVTGIFGVHRFMVGKVRTGALMLALSLSVVGLMITGIWAIVDFIVITAGKFTDKDGKQIIRW</sequence>
<keyword evidence="8" id="KW-1185">Reference proteome</keyword>
<evidence type="ECO:0000256" key="4">
    <source>
        <dbReference type="ARBA" id="ARBA00023136"/>
    </source>
</evidence>
<dbReference type="AlphaFoldDB" id="J0YU38"/>
<evidence type="ECO:0000259" key="6">
    <source>
        <dbReference type="Pfam" id="PF05154"/>
    </source>
</evidence>
<dbReference type="EMBL" id="AIMC01000001">
    <property type="protein sequence ID" value="EJF78403.1"/>
    <property type="molecule type" value="Genomic_DNA"/>
</dbReference>
<keyword evidence="2 5" id="KW-0812">Transmembrane</keyword>
<name>J0YU38_9HYPH</name>
<dbReference type="Pfam" id="PF05154">
    <property type="entry name" value="TM2"/>
    <property type="match status" value="1"/>
</dbReference>
<evidence type="ECO:0000313" key="7">
    <source>
        <dbReference type="EMBL" id="EJF78403.1"/>
    </source>
</evidence>
<feature type="transmembrane region" description="Helical" evidence="5">
    <location>
        <begin position="132"/>
        <end position="153"/>
    </location>
</feature>
<reference evidence="7 8" key="1">
    <citation type="submission" date="2012-03" db="EMBL/GenBank/DDBJ databases">
        <title>The Genome Sequence of Bartonella birtlesii LL-WM9.</title>
        <authorList>
            <consortium name="The Broad Institute Genome Sequencing Platform"/>
            <consortium name="The Broad Institute Genome Sequencing Center for Infectious Disease"/>
            <person name="Feldgarden M."/>
            <person name="Kirby J."/>
            <person name="Kosoy M."/>
            <person name="Birtles R."/>
            <person name="Probert W.S."/>
            <person name="Chiaraviglio L."/>
            <person name="Young S.K."/>
            <person name="Zeng Q."/>
            <person name="Gargeya S."/>
            <person name="Fitzgerald M."/>
            <person name="Haas B."/>
            <person name="Abouelleil A."/>
            <person name="Alvarado L."/>
            <person name="Arachchi H.M."/>
            <person name="Berlin A."/>
            <person name="Chapman S.B."/>
            <person name="Gearin G."/>
            <person name="Goldberg J."/>
            <person name="Griggs A."/>
            <person name="Gujja S."/>
            <person name="Hansen M."/>
            <person name="Heiman D."/>
            <person name="Howarth C."/>
            <person name="Larimer J."/>
            <person name="Lui A."/>
            <person name="MacDonald P.J.P."/>
            <person name="McCowen C."/>
            <person name="Montmayeur A."/>
            <person name="Murphy C."/>
            <person name="Neiman D."/>
            <person name="Pearson M."/>
            <person name="Priest M."/>
            <person name="Roberts A."/>
            <person name="Saif S."/>
            <person name="Shea T."/>
            <person name="Sisk P."/>
            <person name="Stolte C."/>
            <person name="Sykes S."/>
            <person name="Wortman J."/>
            <person name="Nusbaum C."/>
            <person name="Birren B."/>
        </authorList>
    </citation>
    <scope>NUCLEOTIDE SEQUENCE [LARGE SCALE GENOMIC DNA]</scope>
    <source>
        <strain evidence="7 8">LL-WM9</strain>
    </source>
</reference>
<proteinExistence type="predicted"/>
<dbReference type="InterPro" id="IPR007829">
    <property type="entry name" value="TM2"/>
</dbReference>
<feature type="domain" description="TM2" evidence="6">
    <location>
        <begin position="105"/>
        <end position="156"/>
    </location>
</feature>
<protein>
    <recommendedName>
        <fullName evidence="6">TM2 domain-containing protein</fullName>
    </recommendedName>
</protein>
<dbReference type="PATRIC" id="fig|1094552.3.peg.408"/>
<evidence type="ECO:0000256" key="1">
    <source>
        <dbReference type="ARBA" id="ARBA00004141"/>
    </source>
</evidence>
<organism evidence="7 8">
    <name type="scientific">Bartonella birtlesii LL-WM9</name>
    <dbReference type="NCBI Taxonomy" id="1094552"/>
    <lineage>
        <taxon>Bacteria</taxon>
        <taxon>Pseudomonadati</taxon>
        <taxon>Pseudomonadota</taxon>
        <taxon>Alphaproteobacteria</taxon>
        <taxon>Hyphomicrobiales</taxon>
        <taxon>Bartonellaceae</taxon>
        <taxon>Bartonella</taxon>
    </lineage>
</organism>
<dbReference type="GO" id="GO:0016020">
    <property type="term" value="C:membrane"/>
    <property type="evidence" value="ECO:0007669"/>
    <property type="project" value="UniProtKB-SubCell"/>
</dbReference>
<dbReference type="HOGENOM" id="CLU_081297_4_0_5"/>
<evidence type="ECO:0000256" key="5">
    <source>
        <dbReference type="SAM" id="Phobius"/>
    </source>
</evidence>
<accession>J0YU38</accession>
<keyword evidence="3 5" id="KW-1133">Transmembrane helix</keyword>
<evidence type="ECO:0000256" key="2">
    <source>
        <dbReference type="ARBA" id="ARBA00022692"/>
    </source>
</evidence>
<comment type="subcellular location">
    <subcellularLocation>
        <location evidence="1">Membrane</location>
        <topology evidence="1">Multi-pass membrane protein</topology>
    </subcellularLocation>
</comment>
<keyword evidence="4 5" id="KW-0472">Membrane</keyword>
<dbReference type="Proteomes" id="UP000008748">
    <property type="component" value="Unassembled WGS sequence"/>
</dbReference>
<evidence type="ECO:0000313" key="8">
    <source>
        <dbReference type="Proteomes" id="UP000008748"/>
    </source>
</evidence>
<evidence type="ECO:0000256" key="3">
    <source>
        <dbReference type="ARBA" id="ARBA00022989"/>
    </source>
</evidence>
<comment type="caution">
    <text evidence="7">The sequence shown here is derived from an EMBL/GenBank/DDBJ whole genome shotgun (WGS) entry which is preliminary data.</text>
</comment>
<gene>
    <name evidence="7" type="ORF">ME7_00394</name>
</gene>